<feature type="binding site" description="in other chain" evidence="6">
    <location>
        <position position="132"/>
    </location>
    <ligand>
        <name>5-phospho-alpha-D-ribose 1-diphosphate</name>
        <dbReference type="ChEBI" id="CHEBI:58017"/>
        <note>ligand shared between dimeric partners</note>
    </ligand>
</feature>
<dbReference type="EC" id="2.4.2.10" evidence="2 6"/>
<feature type="domain" description="Phosphoribosyltransferase" evidence="7">
    <location>
        <begin position="81"/>
        <end position="178"/>
    </location>
</feature>
<protein>
    <recommendedName>
        <fullName evidence="2 6">Orotate phosphoribosyltransferase</fullName>
        <shortName evidence="6">OPRT</shortName>
        <shortName evidence="6">OPRTase</shortName>
        <ecNumber evidence="2 6">2.4.2.10</ecNumber>
    </recommendedName>
</protein>
<comment type="pathway">
    <text evidence="1 6">Pyrimidine metabolism; UMP biosynthesis via de novo pathway; UMP from orotate: step 1/2.</text>
</comment>
<name>G2I4Q1_KOMMN</name>
<comment type="catalytic activity">
    <reaction evidence="6">
        <text>orotidine 5'-phosphate + diphosphate = orotate + 5-phospho-alpha-D-ribose 1-diphosphate</text>
        <dbReference type="Rhea" id="RHEA:10380"/>
        <dbReference type="ChEBI" id="CHEBI:30839"/>
        <dbReference type="ChEBI" id="CHEBI:33019"/>
        <dbReference type="ChEBI" id="CHEBI:57538"/>
        <dbReference type="ChEBI" id="CHEBI:58017"/>
        <dbReference type="EC" id="2.4.2.10"/>
    </reaction>
</comment>
<evidence type="ECO:0000256" key="2">
    <source>
        <dbReference type="ARBA" id="ARBA00011971"/>
    </source>
</evidence>
<evidence type="ECO:0000256" key="4">
    <source>
        <dbReference type="ARBA" id="ARBA00022679"/>
    </source>
</evidence>
<dbReference type="UniPathway" id="UPA00070">
    <property type="reaction ID" value="UER00119"/>
</dbReference>
<feature type="binding site" evidence="6">
    <location>
        <position position="161"/>
    </location>
    <ligand>
        <name>orotate</name>
        <dbReference type="ChEBI" id="CHEBI:30839"/>
    </ligand>
</feature>
<evidence type="ECO:0000313" key="9">
    <source>
        <dbReference type="Proteomes" id="UP000009044"/>
    </source>
</evidence>
<feature type="binding site" description="in other chain" evidence="6">
    <location>
        <begin position="157"/>
        <end position="165"/>
    </location>
    <ligand>
        <name>5-phospho-alpha-D-ribose 1-diphosphate</name>
        <dbReference type="ChEBI" id="CHEBI:58017"/>
        <note>ligand shared between dimeric partners</note>
    </ligand>
</feature>
<dbReference type="GO" id="GO:0000287">
    <property type="term" value="F:magnesium ion binding"/>
    <property type="evidence" value="ECO:0007669"/>
    <property type="project" value="UniProtKB-UniRule"/>
</dbReference>
<dbReference type="GO" id="GO:0019856">
    <property type="term" value="P:pyrimidine nucleobase biosynthetic process"/>
    <property type="evidence" value="ECO:0007669"/>
    <property type="project" value="TreeGrafter"/>
</dbReference>
<dbReference type="KEGG" id="gxy:GLX_06860"/>
<dbReference type="InterPro" id="IPR029057">
    <property type="entry name" value="PRTase-like"/>
</dbReference>
<organism evidence="8 9">
    <name type="scientific">Komagataeibacter medellinensis (strain NBRC 3288 / BCRC 11682 / LMG 1693 / Kondo 51)</name>
    <name type="common">Gluconacetobacter medellinensis</name>
    <dbReference type="NCBI Taxonomy" id="634177"/>
    <lineage>
        <taxon>Bacteria</taxon>
        <taxon>Pseudomonadati</taxon>
        <taxon>Pseudomonadota</taxon>
        <taxon>Alphaproteobacteria</taxon>
        <taxon>Acetobacterales</taxon>
        <taxon>Acetobacteraceae</taxon>
        <taxon>Komagataeibacter</taxon>
    </lineage>
</organism>
<dbReference type="NCBIfam" id="NF001729">
    <property type="entry name" value="PRK00455.1-3"/>
    <property type="match status" value="1"/>
</dbReference>
<dbReference type="NCBIfam" id="TIGR00336">
    <property type="entry name" value="pyrE"/>
    <property type="match status" value="1"/>
</dbReference>
<dbReference type="AlphaFoldDB" id="G2I4Q1"/>
<dbReference type="EMBL" id="AP012159">
    <property type="protein sequence ID" value="BAK83098.1"/>
    <property type="molecule type" value="Genomic_DNA"/>
</dbReference>
<sequence>MSFTTDDIFRRRQGMHDATGNGAGLSTGSTAWDRDAALMTARLLLEIKAVNFRPDDPYTLTSGWKSPVYIDCRRIIFFPRARQKIMELAVEKIGRHVGYESIDAVVGGETAGIPFAAWIADRMMAPMAYVRKKPKGFGRNAQIEGDVPEGMRTLLVEDLTTDGSSKVQFANALRNAGAIVDHTFVVFFYGVFPGAYRTLADMNISLHALCTWWDVLEACAGKPYFAEKDAAEVRRFLEDPCAWSARHGGVGSAEEALALKAKRDAGS</sequence>
<keyword evidence="6" id="KW-0460">Magnesium</keyword>
<dbReference type="InterPro" id="IPR004467">
    <property type="entry name" value="Or_phspho_trans_dom"/>
</dbReference>
<comment type="subunit">
    <text evidence="6">Homodimer.</text>
</comment>
<dbReference type="InterPro" id="IPR000836">
    <property type="entry name" value="PRTase_dom"/>
</dbReference>
<dbReference type="eggNOG" id="COG0461">
    <property type="taxonomic scope" value="Bacteria"/>
</dbReference>
<reference evidence="9" key="1">
    <citation type="journal article" date="2011" name="J. Bacteriol.">
        <title>Complete genome sequence of NBRC 3288, a unique cellulose-nonproducing strain of Gluconacetobacter xylinus isolated from vinegar.</title>
        <authorList>
            <person name="Ogino H."/>
            <person name="Azuma Y."/>
            <person name="Hosoyama A."/>
            <person name="Nakazawa H."/>
            <person name="Matsutani M."/>
            <person name="Hasegawa A."/>
            <person name="Otsuyama K."/>
            <person name="Matsushita K."/>
            <person name="Fujita N."/>
            <person name="Shirai M."/>
        </authorList>
    </citation>
    <scope>NUCLEOTIDE SEQUENCE [LARGE SCALE GENOMIC DNA]</scope>
    <source>
        <strain evidence="9">NBRC 3288 / BCRC 11682 / LMG 1693</strain>
    </source>
</reference>
<dbReference type="HAMAP" id="MF_01208">
    <property type="entry name" value="PyrE"/>
    <property type="match status" value="1"/>
</dbReference>
<dbReference type="SUPFAM" id="SSF53271">
    <property type="entry name" value="PRTase-like"/>
    <property type="match status" value="1"/>
</dbReference>
<keyword evidence="4 6" id="KW-0808">Transferase</keyword>
<evidence type="ECO:0000256" key="3">
    <source>
        <dbReference type="ARBA" id="ARBA00022676"/>
    </source>
</evidence>
<keyword evidence="5 6" id="KW-0665">Pyrimidine biosynthesis</keyword>
<dbReference type="GO" id="GO:0004588">
    <property type="term" value="F:orotate phosphoribosyltransferase activity"/>
    <property type="evidence" value="ECO:0007669"/>
    <property type="project" value="UniProtKB-UniRule"/>
</dbReference>
<evidence type="ECO:0000256" key="6">
    <source>
        <dbReference type="HAMAP-Rule" id="MF_01208"/>
    </source>
</evidence>
<gene>
    <name evidence="6" type="primary">pyrE</name>
    <name evidence="8" type="ordered locus">GLX_06860</name>
</gene>
<evidence type="ECO:0000259" key="7">
    <source>
        <dbReference type="Pfam" id="PF00156"/>
    </source>
</evidence>
<comment type="cofactor">
    <cofactor evidence="6">
        <name>Mg(2+)</name>
        <dbReference type="ChEBI" id="CHEBI:18420"/>
    </cofactor>
</comment>
<dbReference type="STRING" id="634177.GLX_06860"/>
<dbReference type="PATRIC" id="fig|634177.7.peg.802"/>
<dbReference type="Proteomes" id="UP000009044">
    <property type="component" value="Chromosome"/>
</dbReference>
<comment type="caution">
    <text evidence="6">Lacks conserved residue(s) required for the propagation of feature annotation.</text>
</comment>
<dbReference type="HOGENOM" id="CLU_074878_1_0_5"/>
<evidence type="ECO:0000256" key="5">
    <source>
        <dbReference type="ARBA" id="ARBA00022975"/>
    </source>
</evidence>
<evidence type="ECO:0000313" key="8">
    <source>
        <dbReference type="EMBL" id="BAK83098.1"/>
    </source>
</evidence>
<dbReference type="Gene3D" id="3.40.50.2020">
    <property type="match status" value="1"/>
</dbReference>
<comment type="similarity">
    <text evidence="6">Belongs to the purine/pyrimidine phosphoribosyltransferase family. PyrE subfamily.</text>
</comment>
<dbReference type="PANTHER" id="PTHR19278">
    <property type="entry name" value="OROTATE PHOSPHORIBOSYLTRANSFERASE"/>
    <property type="match status" value="1"/>
</dbReference>
<dbReference type="GO" id="GO:0044205">
    <property type="term" value="P:'de novo' UMP biosynthetic process"/>
    <property type="evidence" value="ECO:0007669"/>
    <property type="project" value="UniProtKB-UniRule"/>
</dbReference>
<feature type="binding site" evidence="6">
    <location>
        <position position="135"/>
    </location>
    <ligand>
        <name>5-phospho-alpha-D-ribose 1-diphosphate</name>
        <dbReference type="ChEBI" id="CHEBI:58017"/>
        <note>ligand shared between dimeric partners</note>
    </ligand>
</feature>
<proteinExistence type="inferred from homology"/>
<evidence type="ECO:0000256" key="1">
    <source>
        <dbReference type="ARBA" id="ARBA00004889"/>
    </source>
</evidence>
<dbReference type="InterPro" id="IPR023031">
    <property type="entry name" value="OPRT"/>
</dbReference>
<accession>G2I4Q1</accession>
<keyword evidence="3 6" id="KW-0328">Glycosyltransferase</keyword>
<dbReference type="CDD" id="cd06223">
    <property type="entry name" value="PRTases_typeI"/>
    <property type="match status" value="1"/>
</dbReference>
<feature type="binding site" evidence="6">
    <location>
        <position position="131"/>
    </location>
    <ligand>
        <name>5-phospho-alpha-D-ribose 1-diphosphate</name>
        <dbReference type="ChEBI" id="CHEBI:58017"/>
        <note>ligand shared between dimeric partners</note>
    </ligand>
</feature>
<dbReference type="PANTHER" id="PTHR19278:SF9">
    <property type="entry name" value="URIDINE 5'-MONOPHOSPHATE SYNTHASE"/>
    <property type="match status" value="1"/>
</dbReference>
<dbReference type="Pfam" id="PF00156">
    <property type="entry name" value="Pribosyltran"/>
    <property type="match status" value="1"/>
</dbReference>
<comment type="function">
    <text evidence="6">Catalyzes the transfer of a ribosyl phosphate group from 5-phosphoribose 1-diphosphate to orotate, leading to the formation of orotidine monophosphate (OMP).</text>
</comment>